<dbReference type="Proteomes" id="UP000004621">
    <property type="component" value="Unassembled WGS sequence"/>
</dbReference>
<evidence type="ECO:0000313" key="6">
    <source>
        <dbReference type="Proteomes" id="UP000004621"/>
    </source>
</evidence>
<dbReference type="InterPro" id="IPR010623">
    <property type="entry name" value="IcmF_C"/>
</dbReference>
<feature type="transmembrane region" description="Helical" evidence="1">
    <location>
        <begin position="452"/>
        <end position="473"/>
    </location>
</feature>
<keyword evidence="1" id="KW-1133">Transmembrane helix</keyword>
<accession>A0A9W5IQT2</accession>
<keyword evidence="1" id="KW-0472">Membrane</keyword>
<sequence>MKKIIYFLGSRSLWVMLGITGLIILVWFIGPLISIGEVRPLVSKTIRFAVCATIIGIWLAKAVFRQYRESRRNAALLKEIRAAQEPILKSANDVSSMSRQFAEMDKVLKNAKFSKSKNSLLARLEEGQYLYQMPWYVVLGAAGSGKTTALKRSGLNFPLESTLGTSVSGLAGTRDCDWFLSDEIVFLDTAGRLSLHDNHSSKDSSDWEEFVTLLQRYRPKQPINGVLVTVGVDDLLGGKTNITEISVELRKRIHEMHTKLGIHFPVYLMITKLDLLHGFNEFFNHLTEEQRNQYLGIPLSNTEGMETPIATASNALADIVDKLRSSMLGTVHQLESTEDKAAAFAFPEEFERLNQAVLSLFKELSKSSKFEQPIAWRGVYFSSSTQTGQHLNPILEGLQSDFQLSKKYLDSNQASTQNNEHSFFLNRLFADVILSEANLAGENKSWFVKKQILYWLGIGAIATVVIACLTMMLNSYSNNQSYLEQVDKKATDLASDVKKYTDGPDLLKAVTFAEQVRDTTTSKEIPDLLSPPLSYRIGLYQGSQMKDVGESAYYRILQDNVMPLISYKLDELLRTANGSNNINSYDALKAYLMMFHKEHFDAAFMQNWLMSNLSKTESSGMSDQQKKSVEKALNQILSKQSITPSVPYDEELVERRRQEIAQRDIATMVLEDTINTVTLSGKGGVTPVSFSSMGGVQSHLLFRRKTGGTLKEPINFIYTKEAYITKVLPAMVKSAEQFFNEDNWVLGDYASLSQSKASVLSDAQRIYFSNYIKVWNSYLSDLSLVTPKSSRESTQIAKLLSEKNSPLVNIIKGISDNTTLTIDKRITEKAGSKITDWLNRAGLSKLLESEEGNNVKNELAALKQATPVDDAFADFHILTETTNDQPPAINNVTEAINDLYVYLVAVNVAVEKGVDLPPDDPFVKYKAEVNRLPPPFRQMLDNFSEIILKNTNKIVDEKILSTLEKQMATLTNSCQEIHQQGYPFDKGSEDNVALESFTSIFGPNGIYSKFTNLTGEAAVLARSEKLETLTAKNDAFKDRFAKLNDIADIRQGYFDKGSETPTFDFSIKVLILDTSLESVNISYAGKSYVYSHGPVNPVTFTWPSKSENALAKIDISSPQINSAGISSTGPWSIFRLIEKGKIIRQTVNTTVVEYNIKGKNLILEFTTSTAFNPFNLSKLRNFQCI</sequence>
<dbReference type="Pfam" id="PF06744">
    <property type="entry name" value="IcmF_C"/>
    <property type="match status" value="1"/>
</dbReference>
<proteinExistence type="predicted"/>
<dbReference type="RefSeq" id="WP_004520032.1">
    <property type="nucleotide sequence ID" value="NZ_ACEO02000006.1"/>
</dbReference>
<dbReference type="PANTHER" id="PTHR36153">
    <property type="entry name" value="INNER MEMBRANE PROTEIN-RELATED"/>
    <property type="match status" value="1"/>
</dbReference>
<evidence type="ECO:0000259" key="4">
    <source>
        <dbReference type="Pfam" id="PF14331"/>
    </source>
</evidence>
<dbReference type="InterPro" id="IPR017731">
    <property type="entry name" value="TssM1-like"/>
</dbReference>
<dbReference type="InterPro" id="IPR009612">
    <property type="entry name" value="IcmF-rel"/>
</dbReference>
<evidence type="ECO:0000256" key="1">
    <source>
        <dbReference type="SAM" id="Phobius"/>
    </source>
</evidence>
<gene>
    <name evidence="5" type="primary">icmF</name>
    <name evidence="5" type="ORF">NEISUBOT_04404</name>
</gene>
<dbReference type="InterPro" id="IPR027417">
    <property type="entry name" value="P-loop_NTPase"/>
</dbReference>
<dbReference type="InterPro" id="IPR025743">
    <property type="entry name" value="TssM1_N"/>
</dbReference>
<feature type="domain" description="Type VI secretion system IcmF C-terminal" evidence="2">
    <location>
        <begin position="1065"/>
        <end position="1168"/>
    </location>
</feature>
<evidence type="ECO:0000259" key="3">
    <source>
        <dbReference type="Pfam" id="PF06761"/>
    </source>
</evidence>
<dbReference type="NCBIfam" id="TIGR03348">
    <property type="entry name" value="VI_IcmF"/>
    <property type="match status" value="1"/>
</dbReference>
<dbReference type="InterPro" id="IPR053156">
    <property type="entry name" value="T6SS_TssM-like"/>
</dbReference>
<evidence type="ECO:0000313" key="5">
    <source>
        <dbReference type="EMBL" id="EFC52001.1"/>
    </source>
</evidence>
<dbReference type="Pfam" id="PF14331">
    <property type="entry name" value="IcmF-related_N"/>
    <property type="match status" value="1"/>
</dbReference>
<dbReference type="PANTHER" id="PTHR36153:SF1">
    <property type="entry name" value="TYPE VI SECRETION SYSTEM COMPONENT TSSM1"/>
    <property type="match status" value="1"/>
</dbReference>
<feature type="transmembrane region" description="Helical" evidence="1">
    <location>
        <begin position="45"/>
        <end position="64"/>
    </location>
</feature>
<feature type="domain" description="IcmF-related" evidence="3">
    <location>
        <begin position="529"/>
        <end position="819"/>
    </location>
</feature>
<evidence type="ECO:0000259" key="2">
    <source>
        <dbReference type="Pfam" id="PF06744"/>
    </source>
</evidence>
<reference evidence="5 6" key="1">
    <citation type="submission" date="2010-01" db="EMBL/GenBank/DDBJ databases">
        <authorList>
            <person name="Weinstock G."/>
            <person name="Sodergren E."/>
            <person name="Clifton S."/>
            <person name="Fulton L."/>
            <person name="Fulton B."/>
            <person name="Courtney L."/>
            <person name="Fronick C."/>
            <person name="Harrison M."/>
            <person name="Strong C."/>
            <person name="Farmer C."/>
            <person name="Delahaunty K."/>
            <person name="Markovic C."/>
            <person name="Hall O."/>
            <person name="Minx P."/>
            <person name="Tomlinson C."/>
            <person name="Mitreva M."/>
            <person name="Nelson J."/>
            <person name="Hou S."/>
            <person name="Wollam A."/>
            <person name="Pepin K.H."/>
            <person name="Johnson M."/>
            <person name="Bhonagiri V."/>
            <person name="Nash W.E."/>
            <person name="Warren W."/>
            <person name="Chinwalla A."/>
            <person name="Mardis E.R."/>
            <person name="Wilson R.K."/>
        </authorList>
    </citation>
    <scope>NUCLEOTIDE SEQUENCE [LARGE SCALE GENOMIC DNA]</scope>
    <source>
        <strain evidence="5 6">NJ9703</strain>
    </source>
</reference>
<dbReference type="AlphaFoldDB" id="A0A9W5IQT2"/>
<feature type="domain" description="Type VI secretion system component TssM1 N-terminal" evidence="4">
    <location>
        <begin position="201"/>
        <end position="459"/>
    </location>
</feature>
<keyword evidence="1" id="KW-0812">Transmembrane</keyword>
<comment type="caution">
    <text evidence="5">The sequence shown here is derived from an EMBL/GenBank/DDBJ whole genome shotgun (WGS) entry which is preliminary data.</text>
</comment>
<dbReference type="EMBL" id="ACEO02000006">
    <property type="protein sequence ID" value="EFC52001.1"/>
    <property type="molecule type" value="Genomic_DNA"/>
</dbReference>
<dbReference type="Pfam" id="PF06761">
    <property type="entry name" value="IcmF-related"/>
    <property type="match status" value="1"/>
</dbReference>
<protein>
    <submittedName>
        <fullName evidence="5">Type VI secretion protein IcmF</fullName>
    </submittedName>
</protein>
<feature type="transmembrane region" description="Helical" evidence="1">
    <location>
        <begin position="12"/>
        <end position="33"/>
    </location>
</feature>
<dbReference type="SUPFAM" id="SSF52540">
    <property type="entry name" value="P-loop containing nucleoside triphosphate hydrolases"/>
    <property type="match status" value="1"/>
</dbReference>
<organism evidence="5 6">
    <name type="scientific">Neisseria subflava NJ9703</name>
    <dbReference type="NCBI Taxonomy" id="546268"/>
    <lineage>
        <taxon>Bacteria</taxon>
        <taxon>Pseudomonadati</taxon>
        <taxon>Pseudomonadota</taxon>
        <taxon>Betaproteobacteria</taxon>
        <taxon>Neisseriales</taxon>
        <taxon>Neisseriaceae</taxon>
        <taxon>Neisseria</taxon>
    </lineage>
</organism>
<name>A0A9W5IQT2_NEISU</name>